<sequence>MSGSWCMEPVSPSACLCLSLCVPKRSIMAKKTQFHSNLNNPFPDHSMWSAPHDKTLMDKELLLMDEQRKQFVEMKYISGEDAVKIVEMTTKDVECYINLVDKNSSRV</sequence>
<accession>A0A811ZQA9</accession>
<evidence type="ECO:0000313" key="2">
    <source>
        <dbReference type="Proteomes" id="UP000645828"/>
    </source>
</evidence>
<keyword evidence="2" id="KW-1185">Reference proteome</keyword>
<evidence type="ECO:0000313" key="1">
    <source>
        <dbReference type="EMBL" id="CAD7690855.1"/>
    </source>
</evidence>
<reference evidence="1" key="1">
    <citation type="submission" date="2020-12" db="EMBL/GenBank/DDBJ databases">
        <authorList>
            <consortium name="Molecular Ecology Group"/>
        </authorList>
    </citation>
    <scope>NUCLEOTIDE SEQUENCE</scope>
    <source>
        <strain evidence="1">TBG_1078</strain>
    </source>
</reference>
<dbReference type="AlphaFoldDB" id="A0A811ZQA9"/>
<gene>
    <name evidence="1" type="ORF">NYPRO_LOCUS23649</name>
</gene>
<dbReference type="Proteomes" id="UP000645828">
    <property type="component" value="Unassembled WGS sequence"/>
</dbReference>
<organism evidence="1 2">
    <name type="scientific">Nyctereutes procyonoides</name>
    <name type="common">Raccoon dog</name>
    <name type="synonym">Canis procyonoides</name>
    <dbReference type="NCBI Taxonomy" id="34880"/>
    <lineage>
        <taxon>Eukaryota</taxon>
        <taxon>Metazoa</taxon>
        <taxon>Chordata</taxon>
        <taxon>Craniata</taxon>
        <taxon>Vertebrata</taxon>
        <taxon>Euteleostomi</taxon>
        <taxon>Mammalia</taxon>
        <taxon>Eutheria</taxon>
        <taxon>Laurasiatheria</taxon>
        <taxon>Carnivora</taxon>
        <taxon>Caniformia</taxon>
        <taxon>Canidae</taxon>
        <taxon>Nyctereutes</taxon>
    </lineage>
</organism>
<dbReference type="EMBL" id="CAJHUB010000771">
    <property type="protein sequence ID" value="CAD7690855.1"/>
    <property type="molecule type" value="Genomic_DNA"/>
</dbReference>
<name>A0A811ZQA9_NYCPR</name>
<proteinExistence type="predicted"/>
<protein>
    <submittedName>
        <fullName evidence="1">(raccoon dog) hypothetical protein</fullName>
    </submittedName>
</protein>
<comment type="caution">
    <text evidence="1">The sequence shown here is derived from an EMBL/GenBank/DDBJ whole genome shotgun (WGS) entry which is preliminary data.</text>
</comment>